<proteinExistence type="predicted"/>
<feature type="non-terminal residue" evidence="1">
    <location>
        <position position="102"/>
    </location>
</feature>
<name>A0A0B2V8D5_TOXCA</name>
<sequence length="102" mass="11539">MKILHGETKFPIEKAYHVDSSHRFKRITAINGAACDCICVTRWQTGHKVMLPNIAPQIAVEGSKSAQPCTQCLKRFEEHSDSLEISRCSNQWVLKVSKEELV</sequence>
<protein>
    <submittedName>
        <fullName evidence="1">Uncharacterized protein</fullName>
    </submittedName>
</protein>
<keyword evidence="2" id="KW-1185">Reference proteome</keyword>
<accession>A0A0B2V8D5</accession>
<evidence type="ECO:0000313" key="1">
    <source>
        <dbReference type="EMBL" id="KHN77225.1"/>
    </source>
</evidence>
<gene>
    <name evidence="1" type="ORF">Tcan_01087</name>
</gene>
<organism evidence="1 2">
    <name type="scientific">Toxocara canis</name>
    <name type="common">Canine roundworm</name>
    <dbReference type="NCBI Taxonomy" id="6265"/>
    <lineage>
        <taxon>Eukaryota</taxon>
        <taxon>Metazoa</taxon>
        <taxon>Ecdysozoa</taxon>
        <taxon>Nematoda</taxon>
        <taxon>Chromadorea</taxon>
        <taxon>Rhabditida</taxon>
        <taxon>Spirurina</taxon>
        <taxon>Ascaridomorpha</taxon>
        <taxon>Ascaridoidea</taxon>
        <taxon>Toxocaridae</taxon>
        <taxon>Toxocara</taxon>
    </lineage>
</organism>
<dbReference type="AlphaFoldDB" id="A0A0B2V8D5"/>
<evidence type="ECO:0000313" key="2">
    <source>
        <dbReference type="Proteomes" id="UP000031036"/>
    </source>
</evidence>
<reference evidence="1 2" key="1">
    <citation type="submission" date="2014-11" db="EMBL/GenBank/DDBJ databases">
        <title>Genetic blueprint of the zoonotic pathogen Toxocara canis.</title>
        <authorList>
            <person name="Zhu X.-Q."/>
            <person name="Korhonen P.K."/>
            <person name="Cai H."/>
            <person name="Young N.D."/>
            <person name="Nejsum P."/>
            <person name="von Samson-Himmelstjerna G."/>
            <person name="Boag P.R."/>
            <person name="Tan P."/>
            <person name="Li Q."/>
            <person name="Min J."/>
            <person name="Yang Y."/>
            <person name="Wang X."/>
            <person name="Fang X."/>
            <person name="Hall R.S."/>
            <person name="Hofmann A."/>
            <person name="Sternberg P.W."/>
            <person name="Jex A.R."/>
            <person name="Gasser R.B."/>
        </authorList>
    </citation>
    <scope>NUCLEOTIDE SEQUENCE [LARGE SCALE GENOMIC DNA]</scope>
    <source>
        <strain evidence="1">PN_DK_2014</strain>
    </source>
</reference>
<dbReference type="EMBL" id="JPKZ01002350">
    <property type="protein sequence ID" value="KHN77225.1"/>
    <property type="molecule type" value="Genomic_DNA"/>
</dbReference>
<dbReference type="Proteomes" id="UP000031036">
    <property type="component" value="Unassembled WGS sequence"/>
</dbReference>
<comment type="caution">
    <text evidence="1">The sequence shown here is derived from an EMBL/GenBank/DDBJ whole genome shotgun (WGS) entry which is preliminary data.</text>
</comment>